<evidence type="ECO:0000256" key="1">
    <source>
        <dbReference type="SAM" id="MobiDB-lite"/>
    </source>
</evidence>
<reference evidence="2 3" key="1">
    <citation type="submission" date="2020-07" db="EMBL/GenBank/DDBJ databases">
        <title>Comparative genomics of pyrophilous fungi reveals a link between fire events and developmental genes.</title>
        <authorList>
            <consortium name="DOE Joint Genome Institute"/>
            <person name="Steindorff A.S."/>
            <person name="Carver A."/>
            <person name="Calhoun S."/>
            <person name="Stillman K."/>
            <person name="Liu H."/>
            <person name="Lipzen A."/>
            <person name="Pangilinan J."/>
            <person name="Labutti K."/>
            <person name="Bruns T.D."/>
            <person name="Grigoriev I.V."/>
        </authorList>
    </citation>
    <scope>NUCLEOTIDE SEQUENCE [LARGE SCALE GENOMIC DNA]</scope>
    <source>
        <strain evidence="2 3">CBS 144469</strain>
    </source>
</reference>
<evidence type="ECO:0000313" key="3">
    <source>
        <dbReference type="Proteomes" id="UP000521943"/>
    </source>
</evidence>
<evidence type="ECO:0000313" key="2">
    <source>
        <dbReference type="EMBL" id="KAF6762483.1"/>
    </source>
</evidence>
<proteinExistence type="predicted"/>
<gene>
    <name evidence="2" type="ORF">DFP72DRAFT_1060730</name>
</gene>
<sequence>MPPRSKSLPSFSFVLNSPAEALGEEHHRTIMSLIDNSPAMTRQVRVDFSQPSRPLQTSRTRVGDDHPFMASPTRTVDTRFAGHLSYDVVYSKHKKEQDIAENEDEDESNDTATDFEPYPGLELERMTTRDSYFPPSRPRSGALRRYLVVKILRALWHKIRRVGNIVFCRKVDEHQ</sequence>
<dbReference type="AlphaFoldDB" id="A0A8H6MAY9"/>
<feature type="region of interest" description="Disordered" evidence="1">
    <location>
        <begin position="95"/>
        <end position="121"/>
    </location>
</feature>
<dbReference type="OrthoDB" id="10278595at2759"/>
<organism evidence="2 3">
    <name type="scientific">Ephemerocybe angulata</name>
    <dbReference type="NCBI Taxonomy" id="980116"/>
    <lineage>
        <taxon>Eukaryota</taxon>
        <taxon>Fungi</taxon>
        <taxon>Dikarya</taxon>
        <taxon>Basidiomycota</taxon>
        <taxon>Agaricomycotina</taxon>
        <taxon>Agaricomycetes</taxon>
        <taxon>Agaricomycetidae</taxon>
        <taxon>Agaricales</taxon>
        <taxon>Agaricineae</taxon>
        <taxon>Psathyrellaceae</taxon>
        <taxon>Ephemerocybe</taxon>
    </lineage>
</organism>
<comment type="caution">
    <text evidence="2">The sequence shown here is derived from an EMBL/GenBank/DDBJ whole genome shotgun (WGS) entry which is preliminary data.</text>
</comment>
<accession>A0A8H6MAY9</accession>
<feature type="region of interest" description="Disordered" evidence="1">
    <location>
        <begin position="49"/>
        <end position="70"/>
    </location>
</feature>
<dbReference type="Proteomes" id="UP000521943">
    <property type="component" value="Unassembled WGS sequence"/>
</dbReference>
<keyword evidence="3" id="KW-1185">Reference proteome</keyword>
<feature type="compositionally biased region" description="Acidic residues" evidence="1">
    <location>
        <begin position="99"/>
        <end position="109"/>
    </location>
</feature>
<feature type="compositionally biased region" description="Polar residues" evidence="1">
    <location>
        <begin position="49"/>
        <end position="60"/>
    </location>
</feature>
<dbReference type="EMBL" id="JACGCI010000007">
    <property type="protein sequence ID" value="KAF6762483.1"/>
    <property type="molecule type" value="Genomic_DNA"/>
</dbReference>
<name>A0A8H6MAY9_9AGAR</name>
<protein>
    <submittedName>
        <fullName evidence="2">Uncharacterized protein</fullName>
    </submittedName>
</protein>